<keyword evidence="2" id="KW-0560">Oxidoreductase</keyword>
<protein>
    <submittedName>
        <fullName evidence="2">Quinol monooxygenase YgiN</fullName>
    </submittedName>
</protein>
<dbReference type="EMBL" id="PDJE01000001">
    <property type="protein sequence ID" value="PFG29950.1"/>
    <property type="molecule type" value="Genomic_DNA"/>
</dbReference>
<sequence>MIRTILTFDVPLDRIDSILDAYEREDILQRSMDEAGGVAADISVATDGSGRVLVTALWPDEAAYQRWVDNPFRAESNGRLGELMNGVVGVGQTFRVMSGAEG</sequence>
<keyword evidence="3" id="KW-1185">Reference proteome</keyword>
<evidence type="ECO:0000313" key="3">
    <source>
        <dbReference type="Proteomes" id="UP000221369"/>
    </source>
</evidence>
<dbReference type="InterPro" id="IPR011008">
    <property type="entry name" value="Dimeric_a/b-barrel"/>
</dbReference>
<gene>
    <name evidence="2" type="ORF">ATJ78_0869</name>
</gene>
<dbReference type="Pfam" id="PF03992">
    <property type="entry name" value="ABM"/>
    <property type="match status" value="1"/>
</dbReference>
<dbReference type="AlphaFoldDB" id="A0A2A9DVH7"/>
<evidence type="ECO:0000259" key="1">
    <source>
        <dbReference type="Pfam" id="PF03992"/>
    </source>
</evidence>
<feature type="domain" description="ABM" evidence="1">
    <location>
        <begin position="1"/>
        <end position="71"/>
    </location>
</feature>
<comment type="caution">
    <text evidence="2">The sequence shown here is derived from an EMBL/GenBank/DDBJ whole genome shotgun (WGS) entry which is preliminary data.</text>
</comment>
<organism evidence="2 3">
    <name type="scientific">Paramicrobacterium agarici</name>
    <dbReference type="NCBI Taxonomy" id="630514"/>
    <lineage>
        <taxon>Bacteria</taxon>
        <taxon>Bacillati</taxon>
        <taxon>Actinomycetota</taxon>
        <taxon>Actinomycetes</taxon>
        <taxon>Micrococcales</taxon>
        <taxon>Microbacteriaceae</taxon>
        <taxon>Paramicrobacterium</taxon>
    </lineage>
</organism>
<accession>A0A2A9DVH7</accession>
<reference evidence="2 3" key="1">
    <citation type="submission" date="2017-10" db="EMBL/GenBank/DDBJ databases">
        <title>Sequencing the genomes of 1000 actinobacteria strains.</title>
        <authorList>
            <person name="Klenk H.-P."/>
        </authorList>
    </citation>
    <scope>NUCLEOTIDE SEQUENCE [LARGE SCALE GENOMIC DNA]</scope>
    <source>
        <strain evidence="2 3">DSM 21798</strain>
    </source>
</reference>
<dbReference type="RefSeq" id="WP_098406468.1">
    <property type="nucleotide sequence ID" value="NZ_PDJE01000001.1"/>
</dbReference>
<evidence type="ECO:0000313" key="2">
    <source>
        <dbReference type="EMBL" id="PFG29950.1"/>
    </source>
</evidence>
<keyword evidence="2" id="KW-0503">Monooxygenase</keyword>
<proteinExistence type="predicted"/>
<dbReference type="Gene3D" id="3.30.70.100">
    <property type="match status" value="1"/>
</dbReference>
<dbReference type="Proteomes" id="UP000221369">
    <property type="component" value="Unassembled WGS sequence"/>
</dbReference>
<name>A0A2A9DVH7_9MICO</name>
<dbReference type="GO" id="GO:0004497">
    <property type="term" value="F:monooxygenase activity"/>
    <property type="evidence" value="ECO:0007669"/>
    <property type="project" value="UniProtKB-KW"/>
</dbReference>
<dbReference type="SUPFAM" id="SSF54909">
    <property type="entry name" value="Dimeric alpha+beta barrel"/>
    <property type="match status" value="1"/>
</dbReference>
<dbReference type="InterPro" id="IPR007138">
    <property type="entry name" value="ABM_dom"/>
</dbReference>